<dbReference type="RefSeq" id="WP_068330913.1">
    <property type="nucleotide sequence ID" value="NZ_LVHF01000020.1"/>
</dbReference>
<protein>
    <recommendedName>
        <fullName evidence="1">DUF695 domain-containing protein</fullName>
    </recommendedName>
</protein>
<reference evidence="2 3" key="1">
    <citation type="submission" date="2016-03" db="EMBL/GenBank/DDBJ databases">
        <title>Photobacterium proteolyticum sp. nov. a protease producing bacterium isolated from ocean sediments of Laizhou Bay.</title>
        <authorList>
            <person name="Li Y."/>
        </authorList>
    </citation>
    <scope>NUCLEOTIDE SEQUENCE [LARGE SCALE GENOMIC DNA]</scope>
    <source>
        <strain evidence="2 3">R-40508</strain>
    </source>
</reference>
<sequence>MAGRYVFKDSLVLRKLFRKKKQLEENEVRVVLPEEKFSVGDWKSEGLPCVAVLNSALKDFEPKEIFSWHLSVIIDLDDLIENGMPSQEEREIVDPFCDKLDEEIKAGGNALFLVRETWNATRRLVWRVYDPEIAHQHLQYIVDHHRHPRPFDWHMEQDIHWDNAKWYLEQIKT</sequence>
<comment type="caution">
    <text evidence="2">The sequence shown here is derived from an EMBL/GenBank/DDBJ whole genome shotgun (WGS) entry which is preliminary data.</text>
</comment>
<proteinExistence type="predicted"/>
<dbReference type="AlphaFoldDB" id="A0A178KHJ9"/>
<keyword evidence="3" id="KW-1185">Reference proteome</keyword>
<dbReference type="InterPro" id="IPR016097">
    <property type="entry name" value="DUF695"/>
</dbReference>
<dbReference type="EMBL" id="LVHF01000020">
    <property type="protein sequence ID" value="OAN16475.1"/>
    <property type="molecule type" value="Genomic_DNA"/>
</dbReference>
<organism evidence="2 3">
    <name type="scientific">Photobacterium jeanii</name>
    <dbReference type="NCBI Taxonomy" id="858640"/>
    <lineage>
        <taxon>Bacteria</taxon>
        <taxon>Pseudomonadati</taxon>
        <taxon>Pseudomonadota</taxon>
        <taxon>Gammaproteobacteria</taxon>
        <taxon>Vibrionales</taxon>
        <taxon>Vibrionaceae</taxon>
        <taxon>Photobacterium</taxon>
    </lineage>
</organism>
<feature type="domain" description="DUF695" evidence="1">
    <location>
        <begin position="46"/>
        <end position="162"/>
    </location>
</feature>
<name>A0A178KHJ9_9GAMM</name>
<evidence type="ECO:0000313" key="2">
    <source>
        <dbReference type="EMBL" id="OAN16475.1"/>
    </source>
</evidence>
<evidence type="ECO:0000313" key="3">
    <source>
        <dbReference type="Proteomes" id="UP000078503"/>
    </source>
</evidence>
<dbReference type="STRING" id="858640.A3K86_10785"/>
<dbReference type="Pfam" id="PF05117">
    <property type="entry name" value="DUF695"/>
    <property type="match status" value="1"/>
</dbReference>
<evidence type="ECO:0000259" key="1">
    <source>
        <dbReference type="Pfam" id="PF05117"/>
    </source>
</evidence>
<gene>
    <name evidence="2" type="ORF">A3K86_10785</name>
</gene>
<accession>A0A178KHJ9</accession>
<dbReference type="Proteomes" id="UP000078503">
    <property type="component" value="Unassembled WGS sequence"/>
</dbReference>